<feature type="region of interest" description="Disordered" evidence="1">
    <location>
        <begin position="328"/>
        <end position="352"/>
    </location>
</feature>
<evidence type="ECO:0000313" key="2">
    <source>
        <dbReference type="EMBL" id="TDE40435.1"/>
    </source>
</evidence>
<dbReference type="EMBL" id="SMFP01000002">
    <property type="protein sequence ID" value="TDE40435.1"/>
    <property type="molecule type" value="Genomic_DNA"/>
</dbReference>
<proteinExistence type="predicted"/>
<dbReference type="Gene3D" id="3.40.50.10540">
    <property type="entry name" value="Crotonobetainyl-coa:carnitine coa-transferase, domain 1"/>
    <property type="match status" value="1"/>
</dbReference>
<dbReference type="SUPFAM" id="SSF89796">
    <property type="entry name" value="CoA-transferase family III (CaiB/BaiF)"/>
    <property type="match status" value="1"/>
</dbReference>
<dbReference type="OrthoDB" id="7208981at2"/>
<reference evidence="2 3" key="1">
    <citation type="submission" date="2019-03" db="EMBL/GenBank/DDBJ databases">
        <authorList>
            <person name="Zhang S."/>
        </authorList>
    </citation>
    <scope>NUCLEOTIDE SEQUENCE [LARGE SCALE GENOMIC DNA]</scope>
    <source>
        <strain evidence="2 3">S4J41</strain>
    </source>
</reference>
<organism evidence="2 3">
    <name type="scientific">Antarcticimicrobium sediminis</name>
    <dbReference type="NCBI Taxonomy" id="2546227"/>
    <lineage>
        <taxon>Bacteria</taxon>
        <taxon>Pseudomonadati</taxon>
        <taxon>Pseudomonadota</taxon>
        <taxon>Alphaproteobacteria</taxon>
        <taxon>Rhodobacterales</taxon>
        <taxon>Paracoccaceae</taxon>
        <taxon>Antarcticimicrobium</taxon>
    </lineage>
</organism>
<dbReference type="RefSeq" id="WP_132827730.1">
    <property type="nucleotide sequence ID" value="NZ_SMFP01000002.1"/>
</dbReference>
<sequence>MLGALSSLRVVEFSGIGPCPLAGQMLADLGAQVCVVDRASGPAEPSDINRRGKQSIAVDLKTPEGVEIARRLIARADVLIEGYRPGVMESLGVAPEAATAINPMLVYGRVTGWGQDGPYAPSAGHDLTYLAITGALHAMGGKDTPPTPPLNLVADYGGGTMALLFGVLAALIERMDSGRGQVVDAAMVDGVTVLMGLLHGKLATGDMSPERESNMLDGAAPFYRCYETQDGKYVAVGAIEPKFYGELLRLTGLPQSRLATQRNRAFWPQQTAEFADIFRQKTQQAWQEIFTGTDACVAPVHDWEAARRDPHTTARAALVQVGTVWQAAPAPRLDRTPGHAPRPPEAPGKGTEDILEDIGFSTEETARLRQSRALM</sequence>
<dbReference type="AlphaFoldDB" id="A0A4R5EZ81"/>
<dbReference type="Proteomes" id="UP000294662">
    <property type="component" value="Unassembled WGS sequence"/>
</dbReference>
<dbReference type="InterPro" id="IPR050509">
    <property type="entry name" value="CoA-transferase_III"/>
</dbReference>
<dbReference type="GO" id="GO:0016740">
    <property type="term" value="F:transferase activity"/>
    <property type="evidence" value="ECO:0007669"/>
    <property type="project" value="UniProtKB-KW"/>
</dbReference>
<keyword evidence="3" id="KW-1185">Reference proteome</keyword>
<dbReference type="InterPro" id="IPR023606">
    <property type="entry name" value="CoA-Trfase_III_dom_1_sf"/>
</dbReference>
<gene>
    <name evidence="2" type="ORF">E1B25_04905</name>
</gene>
<accession>A0A4R5EZ81</accession>
<comment type="caution">
    <text evidence="2">The sequence shown here is derived from an EMBL/GenBank/DDBJ whole genome shotgun (WGS) entry which is preliminary data.</text>
</comment>
<evidence type="ECO:0000313" key="3">
    <source>
        <dbReference type="Proteomes" id="UP000294662"/>
    </source>
</evidence>
<dbReference type="InterPro" id="IPR003673">
    <property type="entry name" value="CoA-Trfase_fam_III"/>
</dbReference>
<dbReference type="Gene3D" id="3.30.1540.10">
    <property type="entry name" value="formyl-coa transferase, domain 3"/>
    <property type="match status" value="1"/>
</dbReference>
<dbReference type="Pfam" id="PF02515">
    <property type="entry name" value="CoA_transf_3"/>
    <property type="match status" value="1"/>
</dbReference>
<protein>
    <submittedName>
        <fullName evidence="2">CoA transferase</fullName>
    </submittedName>
</protein>
<dbReference type="PANTHER" id="PTHR48228">
    <property type="entry name" value="SUCCINYL-COA--D-CITRAMALATE COA-TRANSFERASE"/>
    <property type="match status" value="1"/>
</dbReference>
<name>A0A4R5EZ81_9RHOB</name>
<evidence type="ECO:0000256" key="1">
    <source>
        <dbReference type="SAM" id="MobiDB-lite"/>
    </source>
</evidence>
<keyword evidence="2" id="KW-0808">Transferase</keyword>
<dbReference type="InterPro" id="IPR044855">
    <property type="entry name" value="CoA-Trfase_III_dom3_sf"/>
</dbReference>
<dbReference type="PANTHER" id="PTHR48228:SF5">
    <property type="entry name" value="ALPHA-METHYLACYL-COA RACEMASE"/>
    <property type="match status" value="1"/>
</dbReference>